<gene>
    <name evidence="2" type="ORF">HMPREF0591_4495</name>
</gene>
<evidence type="ECO:0000256" key="1">
    <source>
        <dbReference type="SAM" id="MobiDB-lite"/>
    </source>
</evidence>
<organism evidence="2 3">
    <name type="scientific">Mycobacterium parascrofulaceum ATCC BAA-614</name>
    <dbReference type="NCBI Taxonomy" id="525368"/>
    <lineage>
        <taxon>Bacteria</taxon>
        <taxon>Bacillati</taxon>
        <taxon>Actinomycetota</taxon>
        <taxon>Actinomycetes</taxon>
        <taxon>Mycobacteriales</taxon>
        <taxon>Mycobacteriaceae</taxon>
        <taxon>Mycobacterium</taxon>
        <taxon>Mycobacterium simiae complex</taxon>
    </lineage>
</organism>
<sequence>MLGDWDRSPESRTSWPGDRSSAGMTVGCRTRLAPEAATHDAEHEVLVRAPSRKVRD</sequence>
<comment type="caution">
    <text evidence="2">The sequence shown here is derived from an EMBL/GenBank/DDBJ whole genome shotgun (WGS) entry which is preliminary data.</text>
</comment>
<dbReference type="EMBL" id="ADNV01000326">
    <property type="protein sequence ID" value="EFG75596.1"/>
    <property type="molecule type" value="Genomic_DNA"/>
</dbReference>
<reference evidence="2 3" key="1">
    <citation type="submission" date="2010-04" db="EMBL/GenBank/DDBJ databases">
        <authorList>
            <person name="Muzny D."/>
            <person name="Qin X."/>
            <person name="Deng J."/>
            <person name="Jiang H."/>
            <person name="Liu Y."/>
            <person name="Qu J."/>
            <person name="Song X.-Z."/>
            <person name="Zhang L."/>
            <person name="Thornton R."/>
            <person name="Coyle M."/>
            <person name="Francisco L."/>
            <person name="Jackson L."/>
            <person name="Javaid M."/>
            <person name="Korchina V."/>
            <person name="Kovar C."/>
            <person name="Mata R."/>
            <person name="Mathew T."/>
            <person name="Ngo R."/>
            <person name="Nguyen L."/>
            <person name="Nguyen N."/>
            <person name="Okwuonu G."/>
            <person name="Ongeri F."/>
            <person name="Pham C."/>
            <person name="Simmons D."/>
            <person name="Wilczek-Boney K."/>
            <person name="Hale W."/>
            <person name="Jakkamsetti A."/>
            <person name="Pham P."/>
            <person name="Ruth R."/>
            <person name="San Lucas F."/>
            <person name="Warren J."/>
            <person name="Zhang J."/>
            <person name="Zhao Z."/>
            <person name="Zhou C."/>
            <person name="Zhu D."/>
            <person name="Lee S."/>
            <person name="Bess C."/>
            <person name="Blankenburg K."/>
            <person name="Forbes L."/>
            <person name="Fu Q."/>
            <person name="Gubbala S."/>
            <person name="Hirani K."/>
            <person name="Jayaseelan J.C."/>
            <person name="Lara F."/>
            <person name="Munidasa M."/>
            <person name="Palculict T."/>
            <person name="Patil S."/>
            <person name="Pu L.-L."/>
            <person name="Saada N."/>
            <person name="Tang L."/>
            <person name="Weissenberger G."/>
            <person name="Zhu Y."/>
            <person name="Hemphill L."/>
            <person name="Shang Y."/>
            <person name="Youmans B."/>
            <person name="Ayvaz T."/>
            <person name="Ross M."/>
            <person name="Santibanez J."/>
            <person name="Aqrawi P."/>
            <person name="Gross S."/>
            <person name="Joshi V."/>
            <person name="Fowler G."/>
            <person name="Nazareth L."/>
            <person name="Reid J."/>
            <person name="Worley K."/>
            <person name="Petrosino J."/>
            <person name="Highlander S."/>
            <person name="Gibbs R."/>
        </authorList>
    </citation>
    <scope>NUCLEOTIDE SEQUENCE [LARGE SCALE GENOMIC DNA]</scope>
    <source>
        <strain evidence="2 3">ATCC BAA-614</strain>
    </source>
</reference>
<feature type="compositionally biased region" description="Basic and acidic residues" evidence="1">
    <location>
        <begin position="37"/>
        <end position="46"/>
    </location>
</feature>
<protein>
    <submittedName>
        <fullName evidence="2">Uncharacterized protein</fullName>
    </submittedName>
</protein>
<evidence type="ECO:0000313" key="2">
    <source>
        <dbReference type="EMBL" id="EFG75596.1"/>
    </source>
</evidence>
<name>D5PEA1_9MYCO</name>
<dbReference type="Proteomes" id="UP000003653">
    <property type="component" value="Unassembled WGS sequence"/>
</dbReference>
<proteinExistence type="predicted"/>
<accession>D5PEA1</accession>
<keyword evidence="3" id="KW-1185">Reference proteome</keyword>
<dbReference type="HOGENOM" id="CLU_3009461_0_0_11"/>
<dbReference type="AlphaFoldDB" id="D5PEA1"/>
<feature type="region of interest" description="Disordered" evidence="1">
    <location>
        <begin position="1"/>
        <end position="56"/>
    </location>
</feature>
<feature type="compositionally biased region" description="Basic and acidic residues" evidence="1">
    <location>
        <begin position="1"/>
        <end position="10"/>
    </location>
</feature>
<evidence type="ECO:0000313" key="3">
    <source>
        <dbReference type="Proteomes" id="UP000003653"/>
    </source>
</evidence>